<protein>
    <recommendedName>
        <fullName evidence="1">uroporphyrinogen-III C-methyltransferase</fullName>
        <ecNumber evidence="1">2.1.1.107</ecNumber>
    </recommendedName>
</protein>
<evidence type="ECO:0000256" key="5">
    <source>
        <dbReference type="ARBA" id="ARBA00023244"/>
    </source>
</evidence>
<dbReference type="GO" id="GO:0004851">
    <property type="term" value="F:uroporphyrin-III C-methyltransferase activity"/>
    <property type="evidence" value="ECO:0007669"/>
    <property type="project" value="UniProtKB-EC"/>
</dbReference>
<keyword evidence="5" id="KW-0627">Porphyrin biosynthesis</keyword>
<dbReference type="InterPro" id="IPR035996">
    <property type="entry name" value="4pyrrol_Methylase_sf"/>
</dbReference>
<dbReference type="InterPro" id="IPR050161">
    <property type="entry name" value="Siro_Cobalamin_biosynth"/>
</dbReference>
<gene>
    <name evidence="8" type="ORF">OAUR00152_LOCUS31474</name>
</gene>
<dbReference type="GO" id="GO:0032259">
    <property type="term" value="P:methylation"/>
    <property type="evidence" value="ECO:0007669"/>
    <property type="project" value="UniProtKB-KW"/>
</dbReference>
<comment type="similarity">
    <text evidence="6">Belongs to the precorrin methyltransferase family.</text>
</comment>
<dbReference type="PANTHER" id="PTHR45790:SF3">
    <property type="entry name" value="S-ADENOSYL-L-METHIONINE-DEPENDENT UROPORPHYRINOGEN III METHYLTRANSFERASE, CHLOROPLASTIC"/>
    <property type="match status" value="1"/>
</dbReference>
<reference evidence="8" key="1">
    <citation type="submission" date="2021-01" db="EMBL/GenBank/DDBJ databases">
        <authorList>
            <person name="Corre E."/>
            <person name="Pelletier E."/>
            <person name="Niang G."/>
            <person name="Scheremetjew M."/>
            <person name="Finn R."/>
            <person name="Kale V."/>
            <person name="Holt S."/>
            <person name="Cochrane G."/>
            <person name="Meng A."/>
            <person name="Brown T."/>
            <person name="Cohen L."/>
        </authorList>
    </citation>
    <scope>NUCLEOTIDE SEQUENCE</scope>
    <source>
        <strain evidence="8">Isolate 1302-5</strain>
    </source>
</reference>
<dbReference type="EC" id="2.1.1.107" evidence="1"/>
<evidence type="ECO:0000256" key="6">
    <source>
        <dbReference type="RuleBase" id="RU003960"/>
    </source>
</evidence>
<dbReference type="InterPro" id="IPR014776">
    <property type="entry name" value="4pyrrole_Mease_sub2"/>
</dbReference>
<organism evidence="8">
    <name type="scientific">Odontella aurita</name>
    <dbReference type="NCBI Taxonomy" id="265563"/>
    <lineage>
        <taxon>Eukaryota</taxon>
        <taxon>Sar</taxon>
        <taxon>Stramenopiles</taxon>
        <taxon>Ochrophyta</taxon>
        <taxon>Bacillariophyta</taxon>
        <taxon>Mediophyceae</taxon>
        <taxon>Biddulphiophycidae</taxon>
        <taxon>Eupodiscales</taxon>
        <taxon>Odontellaceae</taxon>
        <taxon>Odontella</taxon>
    </lineage>
</organism>
<dbReference type="GO" id="GO:0019354">
    <property type="term" value="P:siroheme biosynthetic process"/>
    <property type="evidence" value="ECO:0007669"/>
    <property type="project" value="TreeGrafter"/>
</dbReference>
<evidence type="ECO:0000256" key="3">
    <source>
        <dbReference type="ARBA" id="ARBA00022679"/>
    </source>
</evidence>
<dbReference type="PROSITE" id="PS00840">
    <property type="entry name" value="SUMT_2"/>
    <property type="match status" value="1"/>
</dbReference>
<dbReference type="InterPro" id="IPR014777">
    <property type="entry name" value="4pyrrole_Mease_sub1"/>
</dbReference>
<keyword evidence="2 6" id="KW-0489">Methyltransferase</keyword>
<keyword evidence="3 6" id="KW-0808">Transferase</keyword>
<evidence type="ECO:0000256" key="2">
    <source>
        <dbReference type="ARBA" id="ARBA00022603"/>
    </source>
</evidence>
<sequence length="347" mass="36563">MATSIGTSASTQGLGFITTTQKRRRFLRSPLVLHEASPSSSSSEVKTQIERLISSLGGNSDDSDDGDDDDATISKVHIIGTGLSDRASSLPLRTLSVLSRADVVLHDALSLPESQIRLVVPDGCIVRSVGKRGDDRPNSVPQSDIDALLLRYAADDAFRTVVRLKGGDPFLFGRTRTEVDALRDGGAAYEVTPGLSSCIAGPHYGGVPLTDPVVGAQSFSVFSGTDARGRGAGRAADDNDSSDGGRMIDWSSLDVDSLVFLMIGRLDKLEELCGSIGGERGGYRWHGDTPCAVVRSAGRPLEQRVWRATLSTLVGTIRNDLGEAAVSISPAVLVVGPTASLDLLSQT</sequence>
<dbReference type="Gene3D" id="3.30.950.10">
    <property type="entry name" value="Methyltransferase, Cobalt-precorrin-4 Transmethylase, Domain 2"/>
    <property type="match status" value="1"/>
</dbReference>
<dbReference type="InterPro" id="IPR000878">
    <property type="entry name" value="4pyrrol_Mease"/>
</dbReference>
<dbReference type="EMBL" id="HBKQ01045687">
    <property type="protein sequence ID" value="CAE2270103.1"/>
    <property type="molecule type" value="Transcribed_RNA"/>
</dbReference>
<dbReference type="PANTHER" id="PTHR45790">
    <property type="entry name" value="SIROHEME SYNTHASE-RELATED"/>
    <property type="match status" value="1"/>
</dbReference>
<feature type="domain" description="Tetrapyrrole methylase" evidence="7">
    <location>
        <begin position="75"/>
        <end position="313"/>
    </location>
</feature>
<dbReference type="Gene3D" id="3.40.1010.10">
    <property type="entry name" value="Cobalt-precorrin-4 Transmethylase, Domain 1"/>
    <property type="match status" value="1"/>
</dbReference>
<dbReference type="AlphaFoldDB" id="A0A7S4N7G9"/>
<accession>A0A7S4N7G9</accession>
<keyword evidence="4" id="KW-0949">S-adenosyl-L-methionine</keyword>
<evidence type="ECO:0000259" key="7">
    <source>
        <dbReference type="Pfam" id="PF00590"/>
    </source>
</evidence>
<evidence type="ECO:0000256" key="1">
    <source>
        <dbReference type="ARBA" id="ARBA00012162"/>
    </source>
</evidence>
<evidence type="ECO:0000313" key="8">
    <source>
        <dbReference type="EMBL" id="CAE2270103.1"/>
    </source>
</evidence>
<dbReference type="SUPFAM" id="SSF53790">
    <property type="entry name" value="Tetrapyrrole methylase"/>
    <property type="match status" value="1"/>
</dbReference>
<proteinExistence type="inferred from homology"/>
<dbReference type="Pfam" id="PF00590">
    <property type="entry name" value="TP_methylase"/>
    <property type="match status" value="1"/>
</dbReference>
<name>A0A7S4N7G9_9STRA</name>
<evidence type="ECO:0000256" key="4">
    <source>
        <dbReference type="ARBA" id="ARBA00022691"/>
    </source>
</evidence>
<dbReference type="InterPro" id="IPR003043">
    <property type="entry name" value="Uropor_MeTrfase_CS"/>
</dbReference>